<evidence type="ECO:0000313" key="1">
    <source>
        <dbReference type="EMBL" id="GMI03703.1"/>
    </source>
</evidence>
<sequence>MRRKGFQSNFVYKSLPVCLTSPDSSNFTHPSIWVLDQEVCEAAGAGSGSETEDASCRLSSSPNYVSTDQYALANLRKFKGVSFPDYADHFQNFTTSSPAWTSNLTWAIENGYVNGIYGHARDIASPFVGDALSTGELLFRSGELREILLAVVSGGFKITTEGGGELNDGVSAV</sequence>
<dbReference type="Proteomes" id="UP001165082">
    <property type="component" value="Unassembled WGS sequence"/>
</dbReference>
<protein>
    <submittedName>
        <fullName evidence="1">Uncharacterized protein</fullName>
    </submittedName>
</protein>
<accession>A0A9W7CDD9</accession>
<proteinExistence type="predicted"/>
<evidence type="ECO:0000313" key="2">
    <source>
        <dbReference type="Proteomes" id="UP001165082"/>
    </source>
</evidence>
<comment type="caution">
    <text evidence="1">The sequence shown here is derived from an EMBL/GenBank/DDBJ whole genome shotgun (WGS) entry which is preliminary data.</text>
</comment>
<dbReference type="AlphaFoldDB" id="A0A9W7CDD9"/>
<reference evidence="1" key="1">
    <citation type="submission" date="2022-07" db="EMBL/GenBank/DDBJ databases">
        <title>Genome analysis of Parmales, a sister group of diatoms, reveals the evolutionary specialization of diatoms from phago-mixotrophs to photoautotrophs.</title>
        <authorList>
            <person name="Ban H."/>
            <person name="Sato S."/>
            <person name="Yoshikawa S."/>
            <person name="Kazumasa Y."/>
            <person name="Nakamura Y."/>
            <person name="Ichinomiya M."/>
            <person name="Saitoh K."/>
            <person name="Sato N."/>
            <person name="Blanc-Mathieu R."/>
            <person name="Endo H."/>
            <person name="Kuwata A."/>
            <person name="Ogata H."/>
        </authorList>
    </citation>
    <scope>NUCLEOTIDE SEQUENCE</scope>
</reference>
<gene>
    <name evidence="1" type="ORF">TrRE_jg7912</name>
</gene>
<organism evidence="1 2">
    <name type="scientific">Triparma retinervis</name>
    <dbReference type="NCBI Taxonomy" id="2557542"/>
    <lineage>
        <taxon>Eukaryota</taxon>
        <taxon>Sar</taxon>
        <taxon>Stramenopiles</taxon>
        <taxon>Ochrophyta</taxon>
        <taxon>Bolidophyceae</taxon>
        <taxon>Parmales</taxon>
        <taxon>Triparmaceae</taxon>
        <taxon>Triparma</taxon>
    </lineage>
</organism>
<dbReference type="OrthoDB" id="10388418at2759"/>
<name>A0A9W7CDD9_9STRA</name>
<dbReference type="EMBL" id="BRXZ01000042">
    <property type="protein sequence ID" value="GMI03703.1"/>
    <property type="molecule type" value="Genomic_DNA"/>
</dbReference>
<feature type="non-terminal residue" evidence="1">
    <location>
        <position position="1"/>
    </location>
</feature>
<keyword evidence="2" id="KW-1185">Reference proteome</keyword>